<dbReference type="InterPro" id="IPR046342">
    <property type="entry name" value="CBS_dom_sf"/>
</dbReference>
<dbReference type="PANTHER" id="PTHR43156">
    <property type="entry name" value="STAGE II SPORULATION PROTEIN E-RELATED"/>
    <property type="match status" value="1"/>
</dbReference>
<dbReference type="SUPFAM" id="SSF81606">
    <property type="entry name" value="PP2C-like"/>
    <property type="match status" value="1"/>
</dbReference>
<dbReference type="InterPro" id="IPR036457">
    <property type="entry name" value="PPM-type-like_dom_sf"/>
</dbReference>
<sequence length="402" mass="43753">MTEYCGTGLPVLRDIAVPVAGVSPNATVREVVGIFQGDATLLTLPVFDNGEFLGIINRKVLTFKHLGRPFAMELYGKKPIRVLLDEHPLAMNASIDINSALERLIEADPSLETDSFPVMDGMRCVGIASVAELMMSISRNQAELLETLNCLTARIRAEVENARCTQQDLLPLDSARFGRLAITASMTTSTEIGGDFYDYICLSDSTVCIVMGDVSGHGIQAGMVTTAAKASLHTLIATGATTPAQLLFGMNNAILATAHQNLLMTCVVINIDQQQRTATIANAGHTFPYLSRTSPPCLERIEEVSGFPLGLESDGIYTERTIPFREGDRLIIYTDGIVEATDRMGCQFGYERFEAILQEHGKSPADQLKRKLFTVIHAFSASDTLDDDVAILIASFDNKPER</sequence>
<evidence type="ECO:0000256" key="1">
    <source>
        <dbReference type="ARBA" id="ARBA00022801"/>
    </source>
</evidence>
<feature type="domain" description="PPM-type phosphatase" evidence="2">
    <location>
        <begin position="177"/>
        <end position="396"/>
    </location>
</feature>
<dbReference type="SMART" id="SM00331">
    <property type="entry name" value="PP2C_SIG"/>
    <property type="match status" value="1"/>
</dbReference>
<dbReference type="SUPFAM" id="SSF54631">
    <property type="entry name" value="CBS-domain pair"/>
    <property type="match status" value="1"/>
</dbReference>
<keyword evidence="1" id="KW-0378">Hydrolase</keyword>
<dbReference type="PANTHER" id="PTHR43156:SF2">
    <property type="entry name" value="STAGE II SPORULATION PROTEIN E"/>
    <property type="match status" value="1"/>
</dbReference>
<reference evidence="3 4" key="1">
    <citation type="submission" date="2021-03" db="EMBL/GenBank/DDBJ databases">
        <title>Geobacter metallireducens gen. nov. sp. nov., a microorganism capable of coupling the complete oxidation of organic compounds to the reduction of iron and other metals.</title>
        <authorList>
            <person name="Li Y."/>
        </authorList>
    </citation>
    <scope>NUCLEOTIDE SEQUENCE [LARGE SCALE GENOMIC DNA]</scope>
    <source>
        <strain evidence="3 4">Jerry-YX</strain>
    </source>
</reference>
<gene>
    <name evidence="3" type="ORF">JZM60_12465</name>
</gene>
<dbReference type="InterPro" id="IPR000644">
    <property type="entry name" value="CBS_dom"/>
</dbReference>
<organism evidence="3 4">
    <name type="scientific">Geobacter benzoatilyticus</name>
    <dbReference type="NCBI Taxonomy" id="2815309"/>
    <lineage>
        <taxon>Bacteria</taxon>
        <taxon>Pseudomonadati</taxon>
        <taxon>Thermodesulfobacteriota</taxon>
        <taxon>Desulfuromonadia</taxon>
        <taxon>Geobacterales</taxon>
        <taxon>Geobacteraceae</taxon>
        <taxon>Geobacter</taxon>
    </lineage>
</organism>
<protein>
    <submittedName>
        <fullName evidence="3">SpoIIE family protein phosphatase</fullName>
    </submittedName>
</protein>
<accession>A0ABX7Q1Y3</accession>
<dbReference type="InterPro" id="IPR001932">
    <property type="entry name" value="PPM-type_phosphatase-like_dom"/>
</dbReference>
<keyword evidence="4" id="KW-1185">Reference proteome</keyword>
<dbReference type="InterPro" id="IPR052016">
    <property type="entry name" value="Bact_Sigma-Reg"/>
</dbReference>
<evidence type="ECO:0000313" key="3">
    <source>
        <dbReference type="EMBL" id="QSV44956.1"/>
    </source>
</evidence>
<dbReference type="Gene3D" id="3.10.580.10">
    <property type="entry name" value="CBS-domain"/>
    <property type="match status" value="1"/>
</dbReference>
<dbReference type="Pfam" id="PF00571">
    <property type="entry name" value="CBS"/>
    <property type="match status" value="1"/>
</dbReference>
<dbReference type="EMBL" id="CP071382">
    <property type="protein sequence ID" value="QSV44956.1"/>
    <property type="molecule type" value="Genomic_DNA"/>
</dbReference>
<evidence type="ECO:0000313" key="4">
    <source>
        <dbReference type="Proteomes" id="UP000663651"/>
    </source>
</evidence>
<dbReference type="Pfam" id="PF07228">
    <property type="entry name" value="SpoIIE"/>
    <property type="match status" value="1"/>
</dbReference>
<name>A0ABX7Q1Y3_9BACT</name>
<evidence type="ECO:0000259" key="2">
    <source>
        <dbReference type="SMART" id="SM00331"/>
    </source>
</evidence>
<proteinExistence type="predicted"/>
<dbReference type="Proteomes" id="UP000663651">
    <property type="component" value="Chromosome"/>
</dbReference>
<dbReference type="Gene3D" id="3.60.40.10">
    <property type="entry name" value="PPM-type phosphatase domain"/>
    <property type="match status" value="1"/>
</dbReference>